<dbReference type="InterPro" id="IPR002692">
    <property type="entry name" value="S45"/>
</dbReference>
<dbReference type="Gene3D" id="1.10.439.10">
    <property type="entry name" value="Penicillin Amidohydrolase, domain 1"/>
    <property type="match status" value="1"/>
</dbReference>
<keyword evidence="6" id="KW-0106">Calcium</keyword>
<gene>
    <name evidence="8" type="ORF">SAMN06297358_2734</name>
</gene>
<organism evidence="8 9">
    <name type="scientific">Pedobacter xixiisoli</name>
    <dbReference type="NCBI Taxonomy" id="1476464"/>
    <lineage>
        <taxon>Bacteria</taxon>
        <taxon>Pseudomonadati</taxon>
        <taxon>Bacteroidota</taxon>
        <taxon>Sphingobacteriia</taxon>
        <taxon>Sphingobacteriales</taxon>
        <taxon>Sphingobacteriaceae</taxon>
        <taxon>Pedobacter</taxon>
    </lineage>
</organism>
<feature type="binding site" evidence="6">
    <location>
        <position position="267"/>
    </location>
    <ligand>
        <name>Ca(2+)</name>
        <dbReference type="ChEBI" id="CHEBI:29108"/>
    </ligand>
</feature>
<dbReference type="GO" id="GO:0016811">
    <property type="term" value="F:hydrolase activity, acting on carbon-nitrogen (but not peptide) bonds, in linear amides"/>
    <property type="evidence" value="ECO:0007669"/>
    <property type="project" value="InterPro"/>
</dbReference>
<keyword evidence="6" id="KW-0479">Metal-binding</keyword>
<evidence type="ECO:0000256" key="6">
    <source>
        <dbReference type="PIRSR" id="PIRSR001227-2"/>
    </source>
</evidence>
<evidence type="ECO:0000256" key="2">
    <source>
        <dbReference type="ARBA" id="ARBA00022729"/>
    </source>
</evidence>
<feature type="chain" id="PRO_5012718777" evidence="7">
    <location>
        <begin position="19"/>
        <end position="727"/>
    </location>
</feature>
<dbReference type="InterPro" id="IPR043146">
    <property type="entry name" value="Penicillin_amidase_N_B-knob"/>
</dbReference>
<accession>A0A286A7K2</accession>
<feature type="active site" description="Nucleophile" evidence="5">
    <location>
        <position position="197"/>
    </location>
</feature>
<dbReference type="GO" id="GO:0017000">
    <property type="term" value="P:antibiotic biosynthetic process"/>
    <property type="evidence" value="ECO:0007669"/>
    <property type="project" value="InterPro"/>
</dbReference>
<dbReference type="Gene3D" id="2.30.120.10">
    <property type="match status" value="1"/>
</dbReference>
<dbReference type="OrthoDB" id="9759796at2"/>
<evidence type="ECO:0000313" key="8">
    <source>
        <dbReference type="EMBL" id="SOD17898.1"/>
    </source>
</evidence>
<dbReference type="PIRSF" id="PIRSF001227">
    <property type="entry name" value="Pen_acylase"/>
    <property type="match status" value="1"/>
</dbReference>
<dbReference type="Gene3D" id="1.10.1400.10">
    <property type="match status" value="1"/>
</dbReference>
<dbReference type="InterPro" id="IPR023343">
    <property type="entry name" value="Penicillin_amidase_dom1"/>
</dbReference>
<protein>
    <submittedName>
        <fullName evidence="8">Acyl-homoserine lactone (AHL) acylase PvdQ</fullName>
    </submittedName>
</protein>
<sequence length="727" mass="82697">MKNCFLLFFLSLPIFVLAQEPSSKEIGDWIKQAQQIEIIRDKWGIAHIYGKTDADAVFGMLYAQCEDDFKRIELNYIEKLGRLSEIEGEKTLYNDLQIRLLIDSTQAINDYKKAEPWMKKLLEAYADGINFYLYKNPKVKPALLTKFKPWYPFLWTDGSIGAISTGNLTIAELKKFYTNEHPPTGYIPQIRDQFSGSNGFAFAPKMSKTGNAMLYINPHTTFYFRPEIHMQSEEGLNAYGAVTWGQFFIYQGFNEFCGWMHTSNNVDVADMYIEKITKFNKTTYYTFDKKLYPIGIKEIEIKYLENGALKTKKFETYFTHNGPIMAMRDGKWISLKHQNQNPQSLLQSWVRTKSKSFEDYQKAMDLTANASNNTVYADAKGNIAYWHGNFIPKRDTAYNWSEPVDATTSATAWQGLHPVSESIHIYNPSNGWLQNCNSTPFTAAGGNSPKKTSYPTYMAPDGENFRGVAALRLLNKPSKYDLDGVIAMGYDTYLPAFEILVPALIKAYEQIPTESPLKASLKEPIAELKKWDYHSSTSSVAATLAMEWAPRLSRSIQNVYVNQGEKDQVAKTIDFAKTAKAEALLQPLKTTMDDLNKRFGKWQMPWGEVNRFQRTTGAINEKYDDAAPSFPVAFGSAIWGQLPSYRSNQFGTNKRYGYSGNSFVCAVEFGPKIKAKSILAGGNSGDPTSKHFNDQAEMYAKGEFKDVLFYREDILNHVERTYRPGEL</sequence>
<dbReference type="InterPro" id="IPR029055">
    <property type="entry name" value="Ntn_hydrolases_N"/>
</dbReference>
<keyword evidence="2 7" id="KW-0732">Signal</keyword>
<dbReference type="Gene3D" id="3.60.20.10">
    <property type="entry name" value="Glutamine Phosphoribosylpyrophosphate, subunit 1, domain 1"/>
    <property type="match status" value="1"/>
</dbReference>
<dbReference type="PANTHER" id="PTHR34218">
    <property type="entry name" value="PEPTIDASE S45 PENICILLIN AMIDASE"/>
    <property type="match status" value="1"/>
</dbReference>
<evidence type="ECO:0000256" key="1">
    <source>
        <dbReference type="ARBA" id="ARBA00006586"/>
    </source>
</evidence>
<feature type="binding site" evidence="6">
    <location>
        <position position="270"/>
    </location>
    <ligand>
        <name>Ca(2+)</name>
        <dbReference type="ChEBI" id="CHEBI:29108"/>
    </ligand>
</feature>
<feature type="signal peptide" evidence="7">
    <location>
        <begin position="1"/>
        <end position="18"/>
    </location>
</feature>
<dbReference type="Proteomes" id="UP000219281">
    <property type="component" value="Unassembled WGS sequence"/>
</dbReference>
<dbReference type="AlphaFoldDB" id="A0A286A7K2"/>
<proteinExistence type="inferred from homology"/>
<evidence type="ECO:0000256" key="7">
    <source>
        <dbReference type="SAM" id="SignalP"/>
    </source>
</evidence>
<evidence type="ECO:0000256" key="5">
    <source>
        <dbReference type="PIRSR" id="PIRSR001227-1"/>
    </source>
</evidence>
<dbReference type="GO" id="GO:0046872">
    <property type="term" value="F:metal ion binding"/>
    <property type="evidence" value="ECO:0007669"/>
    <property type="project" value="UniProtKB-KW"/>
</dbReference>
<keyword evidence="3" id="KW-0378">Hydrolase</keyword>
<dbReference type="InterPro" id="IPR014395">
    <property type="entry name" value="Pen/GL7ACA/AHL_acylase"/>
</dbReference>
<dbReference type="SUPFAM" id="SSF56235">
    <property type="entry name" value="N-terminal nucleophile aminohydrolases (Ntn hydrolases)"/>
    <property type="match status" value="1"/>
</dbReference>
<dbReference type="PANTHER" id="PTHR34218:SF3">
    <property type="entry name" value="ACYL-HOMOSERINE LACTONE ACYLASE PVDQ"/>
    <property type="match status" value="1"/>
</dbReference>
<dbReference type="EMBL" id="OCMT01000003">
    <property type="protein sequence ID" value="SOD17898.1"/>
    <property type="molecule type" value="Genomic_DNA"/>
</dbReference>
<evidence type="ECO:0000256" key="4">
    <source>
        <dbReference type="ARBA" id="ARBA00023145"/>
    </source>
</evidence>
<dbReference type="Pfam" id="PF01804">
    <property type="entry name" value="Penicil_amidase"/>
    <property type="match status" value="1"/>
</dbReference>
<dbReference type="InterPro" id="IPR043147">
    <property type="entry name" value="Penicillin_amidase_A-knob"/>
</dbReference>
<evidence type="ECO:0000313" key="9">
    <source>
        <dbReference type="Proteomes" id="UP000219281"/>
    </source>
</evidence>
<name>A0A286A7K2_9SPHI</name>
<comment type="similarity">
    <text evidence="1">Belongs to the peptidase S45 family.</text>
</comment>
<evidence type="ECO:0000256" key="3">
    <source>
        <dbReference type="ARBA" id="ARBA00022801"/>
    </source>
</evidence>
<keyword evidence="9" id="KW-1185">Reference proteome</keyword>
<comment type="cofactor">
    <cofactor evidence="6">
        <name>Ca(2+)</name>
        <dbReference type="ChEBI" id="CHEBI:29108"/>
    </cofactor>
    <text evidence="6">Binds 1 Ca(2+) ion per dimer.</text>
</comment>
<keyword evidence="4" id="KW-0865">Zymogen</keyword>
<reference evidence="9" key="1">
    <citation type="submission" date="2017-09" db="EMBL/GenBank/DDBJ databases">
        <authorList>
            <person name="Varghese N."/>
            <person name="Submissions S."/>
        </authorList>
    </citation>
    <scope>NUCLEOTIDE SEQUENCE [LARGE SCALE GENOMIC DNA]</scope>
    <source>
        <strain evidence="9">CGMCC 1.12803</strain>
    </source>
</reference>
<dbReference type="RefSeq" id="WP_097132574.1">
    <property type="nucleotide sequence ID" value="NZ_OCMT01000003.1"/>
</dbReference>